<evidence type="ECO:0000256" key="2">
    <source>
        <dbReference type="SAM" id="Phobius"/>
    </source>
</evidence>
<feature type="region of interest" description="Disordered" evidence="1">
    <location>
        <begin position="336"/>
        <end position="426"/>
    </location>
</feature>
<feature type="compositionally biased region" description="Basic residues" evidence="1">
    <location>
        <begin position="1"/>
        <end position="10"/>
    </location>
</feature>
<feature type="compositionally biased region" description="Polar residues" evidence="1">
    <location>
        <begin position="308"/>
        <end position="317"/>
    </location>
</feature>
<feature type="compositionally biased region" description="Polar residues" evidence="1">
    <location>
        <begin position="483"/>
        <end position="493"/>
    </location>
</feature>
<dbReference type="AlphaFoldDB" id="A0A6A6WG71"/>
<feature type="transmembrane region" description="Helical" evidence="2">
    <location>
        <begin position="70"/>
        <end position="92"/>
    </location>
</feature>
<accession>A0A6A6WG71</accession>
<feature type="compositionally biased region" description="Polar residues" evidence="1">
    <location>
        <begin position="157"/>
        <end position="170"/>
    </location>
</feature>
<feature type="region of interest" description="Disordered" evidence="1">
    <location>
        <begin position="556"/>
        <end position="589"/>
    </location>
</feature>
<feature type="compositionally biased region" description="Low complexity" evidence="1">
    <location>
        <begin position="632"/>
        <end position="644"/>
    </location>
</feature>
<evidence type="ECO:0000313" key="3">
    <source>
        <dbReference type="EMBL" id="KAF2761064.1"/>
    </source>
</evidence>
<feature type="compositionally biased region" description="Polar residues" evidence="1">
    <location>
        <begin position="701"/>
        <end position="710"/>
    </location>
</feature>
<feature type="compositionally biased region" description="Polar residues" evidence="1">
    <location>
        <begin position="670"/>
        <end position="691"/>
    </location>
</feature>
<feature type="region of interest" description="Disordered" evidence="1">
    <location>
        <begin position="1"/>
        <end position="58"/>
    </location>
</feature>
<feature type="compositionally biased region" description="Polar residues" evidence="1">
    <location>
        <begin position="237"/>
        <end position="246"/>
    </location>
</feature>
<reference evidence="3" key="1">
    <citation type="journal article" date="2020" name="Stud. Mycol.">
        <title>101 Dothideomycetes genomes: a test case for predicting lifestyles and emergence of pathogens.</title>
        <authorList>
            <person name="Haridas S."/>
            <person name="Albert R."/>
            <person name="Binder M."/>
            <person name="Bloem J."/>
            <person name="Labutti K."/>
            <person name="Salamov A."/>
            <person name="Andreopoulos B."/>
            <person name="Baker S."/>
            <person name="Barry K."/>
            <person name="Bills G."/>
            <person name="Bluhm B."/>
            <person name="Cannon C."/>
            <person name="Castanera R."/>
            <person name="Culley D."/>
            <person name="Daum C."/>
            <person name="Ezra D."/>
            <person name="Gonzalez J."/>
            <person name="Henrissat B."/>
            <person name="Kuo A."/>
            <person name="Liang C."/>
            <person name="Lipzen A."/>
            <person name="Lutzoni F."/>
            <person name="Magnuson J."/>
            <person name="Mondo S."/>
            <person name="Nolan M."/>
            <person name="Ohm R."/>
            <person name="Pangilinan J."/>
            <person name="Park H.-J."/>
            <person name="Ramirez L."/>
            <person name="Alfaro M."/>
            <person name="Sun H."/>
            <person name="Tritt A."/>
            <person name="Yoshinaga Y."/>
            <person name="Zwiers L.-H."/>
            <person name="Turgeon B."/>
            <person name="Goodwin S."/>
            <person name="Spatafora J."/>
            <person name="Crous P."/>
            <person name="Grigoriev I."/>
        </authorList>
    </citation>
    <scope>NUCLEOTIDE SEQUENCE</scope>
    <source>
        <strain evidence="3">CBS 121739</strain>
    </source>
</reference>
<evidence type="ECO:0000313" key="4">
    <source>
        <dbReference type="Proteomes" id="UP000799437"/>
    </source>
</evidence>
<gene>
    <name evidence="3" type="ORF">EJ05DRAFT_497630</name>
</gene>
<feature type="region of interest" description="Disordered" evidence="1">
    <location>
        <begin position="473"/>
        <end position="493"/>
    </location>
</feature>
<dbReference type="Proteomes" id="UP000799437">
    <property type="component" value="Unassembled WGS sequence"/>
</dbReference>
<feature type="region of interest" description="Disordered" evidence="1">
    <location>
        <begin position="154"/>
        <end position="173"/>
    </location>
</feature>
<proteinExistence type="predicted"/>
<protein>
    <submittedName>
        <fullName evidence="3">Uncharacterized protein</fullName>
    </submittedName>
</protein>
<feature type="region of interest" description="Disordered" evidence="1">
    <location>
        <begin position="183"/>
        <end position="246"/>
    </location>
</feature>
<dbReference type="GeneID" id="54487613"/>
<feature type="region of interest" description="Disordered" evidence="1">
    <location>
        <begin position="308"/>
        <end position="327"/>
    </location>
</feature>
<dbReference type="RefSeq" id="XP_033603515.1">
    <property type="nucleotide sequence ID" value="XM_033746559.1"/>
</dbReference>
<feature type="compositionally biased region" description="Basic and acidic residues" evidence="1">
    <location>
        <begin position="336"/>
        <end position="346"/>
    </location>
</feature>
<feature type="compositionally biased region" description="Basic and acidic residues" evidence="1">
    <location>
        <begin position="607"/>
        <end position="621"/>
    </location>
</feature>
<feature type="transmembrane region" description="Helical" evidence="2">
    <location>
        <begin position="104"/>
        <end position="129"/>
    </location>
</feature>
<keyword evidence="2" id="KW-0812">Transmembrane</keyword>
<feature type="region of interest" description="Disordered" evidence="1">
    <location>
        <begin position="604"/>
        <end position="644"/>
    </location>
</feature>
<dbReference type="EMBL" id="ML996567">
    <property type="protein sequence ID" value="KAF2761064.1"/>
    <property type="molecule type" value="Genomic_DNA"/>
</dbReference>
<keyword evidence="4" id="KW-1185">Reference proteome</keyword>
<evidence type="ECO:0000256" key="1">
    <source>
        <dbReference type="SAM" id="MobiDB-lite"/>
    </source>
</evidence>
<name>A0A6A6WG71_9PEZI</name>
<keyword evidence="2" id="KW-0472">Membrane</keyword>
<keyword evidence="2" id="KW-1133">Transmembrane helix</keyword>
<feature type="compositionally biased region" description="Polar residues" evidence="1">
    <location>
        <begin position="578"/>
        <end position="589"/>
    </location>
</feature>
<feature type="compositionally biased region" description="Basic and acidic residues" evidence="1">
    <location>
        <begin position="18"/>
        <end position="29"/>
    </location>
</feature>
<organism evidence="3 4">
    <name type="scientific">Pseudovirgaria hyperparasitica</name>
    <dbReference type="NCBI Taxonomy" id="470096"/>
    <lineage>
        <taxon>Eukaryota</taxon>
        <taxon>Fungi</taxon>
        <taxon>Dikarya</taxon>
        <taxon>Ascomycota</taxon>
        <taxon>Pezizomycotina</taxon>
        <taxon>Dothideomycetes</taxon>
        <taxon>Dothideomycetes incertae sedis</taxon>
        <taxon>Acrospermales</taxon>
        <taxon>Acrospermaceae</taxon>
        <taxon>Pseudovirgaria</taxon>
    </lineage>
</organism>
<feature type="compositionally biased region" description="Low complexity" evidence="1">
    <location>
        <begin position="37"/>
        <end position="48"/>
    </location>
</feature>
<feature type="compositionally biased region" description="Polar residues" evidence="1">
    <location>
        <begin position="382"/>
        <end position="404"/>
    </location>
</feature>
<sequence>MRLFPHRPRHSPTTSKLLQDRYTRSDHTSRRTSHQFTLARTSASTATAMPPFDEETQADAKVSRSNKKSLITFGCLQVFVVSTFLAIGYVVGTAAAPSSPERSYAGGIAWIIVSLVAVGCASVSAWILWKRQQANKVNDTFTFGQGALLSEEKRPTLLQNPVMNRPNTDQENLRLDRQLKEPAEAIDDTYEQNPFDSPRSVREKQPRAETKRTVSNGSIELQLLGQGPPRAGPVSQRPHTLTLPRSGSQSLQNMIVANYIGDGNSLPRTPVTIKSQRSSIGPGNQLAGCERRVSTDPAAYFRNRSMTKDTISSSTSDETVKPNLMPPKIDSEFWRSVERSTSRQDDVPSFVHPASVVMKPSPTEPASPTPGARDSMAFHPPRQSSLPPSNSGSDTSSTALTTTPEAAERSIVDGPEWSYPGISIGNDSQRSSVILDESSMNRRSYSIVFPKRLSSLGAPTGLTTSMLSTASGNETVPHFSVPRTPSRQTSMVSLNDHDRSVSPVIALYAEMNNSSNTSLENVKYAIHENATSPDPHSAQIALSTAQIEETADHTLGNGLPQVKMRPESSTLPRPDTYPTLQFTETSSDNGPFAYDESRYRLHPLSNNDRHGIEPGSRHVEDDTITPVVRPFSNPMTPSASTMTMSTSVSSFEPSLFSSQINLRAAEVSPKRNSAGSTPTKRSSAVNLSSRKTSTDRLSFKSAKTNQTQGTENDDDDEDRDDRRSWSRVNMYRGS</sequence>
<feature type="region of interest" description="Disordered" evidence="1">
    <location>
        <begin position="666"/>
        <end position="734"/>
    </location>
</feature>
<feature type="compositionally biased region" description="Basic and acidic residues" evidence="1">
    <location>
        <begin position="199"/>
        <end position="212"/>
    </location>
</feature>